<organism evidence="2 3">
    <name type="scientific">Datura stramonium</name>
    <name type="common">Jimsonweed</name>
    <name type="synonym">Common thornapple</name>
    <dbReference type="NCBI Taxonomy" id="4076"/>
    <lineage>
        <taxon>Eukaryota</taxon>
        <taxon>Viridiplantae</taxon>
        <taxon>Streptophyta</taxon>
        <taxon>Embryophyta</taxon>
        <taxon>Tracheophyta</taxon>
        <taxon>Spermatophyta</taxon>
        <taxon>Magnoliopsida</taxon>
        <taxon>eudicotyledons</taxon>
        <taxon>Gunneridae</taxon>
        <taxon>Pentapetalae</taxon>
        <taxon>asterids</taxon>
        <taxon>lamiids</taxon>
        <taxon>Solanales</taxon>
        <taxon>Solanaceae</taxon>
        <taxon>Solanoideae</taxon>
        <taxon>Datureae</taxon>
        <taxon>Datura</taxon>
    </lineage>
</organism>
<protein>
    <submittedName>
        <fullName evidence="2">Uncharacterized protein</fullName>
    </submittedName>
</protein>
<dbReference type="EMBL" id="JACEIK010000509">
    <property type="protein sequence ID" value="MCD7458261.1"/>
    <property type="molecule type" value="Genomic_DNA"/>
</dbReference>
<name>A0ABS8SH64_DATST</name>
<evidence type="ECO:0000313" key="3">
    <source>
        <dbReference type="Proteomes" id="UP000823775"/>
    </source>
</evidence>
<dbReference type="Proteomes" id="UP000823775">
    <property type="component" value="Unassembled WGS sequence"/>
</dbReference>
<gene>
    <name evidence="2" type="ORF">HAX54_037729</name>
</gene>
<proteinExistence type="predicted"/>
<sequence>MASQNVFIDLINSEAEHKDFGSHQDKSASKNHSAAPVYTVLSLILSTSLIQNAQEGSSLYSLALQKALDGLEGMDKEKERGDKPPGYMAGTTQQREKDKLAKLMEARKRDLNFLLFDGTLTGSDLMWYTMKDTKEWVSWNHLANSFLEQYDNKLKRKIIEPVMEEVMMHNKFDQAKPQSKDKGKVMIKPPKFKARKPQVITQLAKPPAVTFEMLRSHGILLPKNDGIPNPLRKDFDPNKHCSFHSGMQGHDTNECRHLKKEIRKLIISGRISQRPRPQLIRYKPPEIIPTSNYTPTYHPPFTMRLSV</sequence>
<accession>A0ABS8SH64</accession>
<evidence type="ECO:0000256" key="1">
    <source>
        <dbReference type="SAM" id="MobiDB-lite"/>
    </source>
</evidence>
<keyword evidence="3" id="KW-1185">Reference proteome</keyword>
<comment type="caution">
    <text evidence="2">The sequence shown here is derived from an EMBL/GenBank/DDBJ whole genome shotgun (WGS) entry which is preliminary data.</text>
</comment>
<evidence type="ECO:0000313" key="2">
    <source>
        <dbReference type="EMBL" id="MCD7458261.1"/>
    </source>
</evidence>
<reference evidence="2 3" key="1">
    <citation type="journal article" date="2021" name="BMC Genomics">
        <title>Datura genome reveals duplications of psychoactive alkaloid biosynthetic genes and high mutation rate following tissue culture.</title>
        <authorList>
            <person name="Rajewski A."/>
            <person name="Carter-House D."/>
            <person name="Stajich J."/>
            <person name="Litt A."/>
        </authorList>
    </citation>
    <scope>NUCLEOTIDE SEQUENCE [LARGE SCALE GENOMIC DNA]</scope>
    <source>
        <strain evidence="2">AR-01</strain>
    </source>
</reference>
<feature type="compositionally biased region" description="Basic and acidic residues" evidence="1">
    <location>
        <begin position="73"/>
        <end position="83"/>
    </location>
</feature>
<feature type="region of interest" description="Disordered" evidence="1">
    <location>
        <begin position="73"/>
        <end position="95"/>
    </location>
</feature>